<keyword evidence="9" id="KW-1185">Reference proteome</keyword>
<name>A0A1M7SMK8_9SPHN</name>
<dbReference type="InterPro" id="IPR010583">
    <property type="entry name" value="MipA"/>
</dbReference>
<evidence type="ECO:0000313" key="8">
    <source>
        <dbReference type="EMBL" id="SHN59707.1"/>
    </source>
</evidence>
<accession>A0A1M7SMK8</accession>
<protein>
    <submittedName>
        <fullName evidence="8">Outer membrane scaffolding protein for murein synthesis, MipA/OmpV family</fullName>
    </submittedName>
</protein>
<dbReference type="Proteomes" id="UP000184391">
    <property type="component" value="Unassembled WGS sequence"/>
</dbReference>
<keyword evidence="5" id="KW-0998">Cell outer membrane</keyword>
<dbReference type="PANTHER" id="PTHR38776:SF1">
    <property type="entry name" value="MLTA-INTERACTING PROTEIN-RELATED"/>
    <property type="match status" value="1"/>
</dbReference>
<feature type="signal peptide" evidence="7">
    <location>
        <begin position="1"/>
        <end position="26"/>
    </location>
</feature>
<proteinExistence type="inferred from homology"/>
<dbReference type="EMBL" id="FRDF01000011">
    <property type="protein sequence ID" value="SHN59707.1"/>
    <property type="molecule type" value="Genomic_DNA"/>
</dbReference>
<evidence type="ECO:0000256" key="6">
    <source>
        <dbReference type="SAM" id="MobiDB-lite"/>
    </source>
</evidence>
<dbReference type="STRING" id="198312.SAMN02745193_02011"/>
<feature type="region of interest" description="Disordered" evidence="6">
    <location>
        <begin position="53"/>
        <end position="74"/>
    </location>
</feature>
<evidence type="ECO:0000256" key="4">
    <source>
        <dbReference type="ARBA" id="ARBA00023136"/>
    </source>
</evidence>
<dbReference type="RefSeq" id="WP_084662585.1">
    <property type="nucleotide sequence ID" value="NZ_FRDF01000011.1"/>
</dbReference>
<feature type="chain" id="PRO_5009929226" evidence="7">
    <location>
        <begin position="27"/>
        <end position="336"/>
    </location>
</feature>
<evidence type="ECO:0000256" key="7">
    <source>
        <dbReference type="SAM" id="SignalP"/>
    </source>
</evidence>
<evidence type="ECO:0000256" key="2">
    <source>
        <dbReference type="ARBA" id="ARBA00005722"/>
    </source>
</evidence>
<dbReference type="OrthoDB" id="5462484at2"/>
<dbReference type="PANTHER" id="PTHR38776">
    <property type="entry name" value="MLTA-INTERACTING PROTEIN-RELATED"/>
    <property type="match status" value="1"/>
</dbReference>
<keyword evidence="3 7" id="KW-0732">Signal</keyword>
<evidence type="ECO:0000313" key="9">
    <source>
        <dbReference type="Proteomes" id="UP000184391"/>
    </source>
</evidence>
<dbReference type="AlphaFoldDB" id="A0A1M7SMK8"/>
<comment type="subcellular location">
    <subcellularLocation>
        <location evidence="1">Cell outer membrane</location>
    </subcellularLocation>
</comment>
<keyword evidence="4" id="KW-0472">Membrane</keyword>
<evidence type="ECO:0000256" key="5">
    <source>
        <dbReference type="ARBA" id="ARBA00023237"/>
    </source>
</evidence>
<sequence length="336" mass="34293">MKSFIAASPLALCAGLFIFGAAPAFAGETHAEGEADAEARAVAAFDLAAAGTAAAQPAQQPDQPAGAPGAAPAGGPPFKTVFDKNWATIGLGAGLVPTYAGSDNFQFFPLPLIVGRVGGVGFRPAAAGLTLDFLSPQPTLVSRKKTPTVSLGPTFRFRNDRAVDSGDDVVNAAGRLDNALEVGLNAGLSFPGILNRFDSLTVSANVRWDVLGAHEGRVIEPGVTYATPIGRGMLVQVGATAEIIDDNFADYYFSVSPAQSAASGLPVFAADGGLNRIGTLAIVTVDLDGNALNGGLNVYGLTGYSRMIGDGADNPYTALRGSPNQFLVGLGLGYTF</sequence>
<gene>
    <name evidence="8" type="ORF">SAMN02745193_02011</name>
</gene>
<evidence type="ECO:0000256" key="1">
    <source>
        <dbReference type="ARBA" id="ARBA00004442"/>
    </source>
</evidence>
<reference evidence="9" key="1">
    <citation type="submission" date="2016-12" db="EMBL/GenBank/DDBJ databases">
        <authorList>
            <person name="Varghese N."/>
            <person name="Submissions S."/>
        </authorList>
    </citation>
    <scope>NUCLEOTIDE SEQUENCE [LARGE SCALE GENOMIC DNA]</scope>
    <source>
        <strain evidence="9">DSM 11032</strain>
    </source>
</reference>
<comment type="similarity">
    <text evidence="2">Belongs to the MipA/OmpV family.</text>
</comment>
<evidence type="ECO:0000256" key="3">
    <source>
        <dbReference type="ARBA" id="ARBA00022729"/>
    </source>
</evidence>
<dbReference type="GO" id="GO:0009279">
    <property type="term" value="C:cell outer membrane"/>
    <property type="evidence" value="ECO:0007669"/>
    <property type="project" value="UniProtKB-SubCell"/>
</dbReference>
<organism evidence="8 9">
    <name type="scientific">Erythrobacter sanguineus</name>
    <dbReference type="NCBI Taxonomy" id="198312"/>
    <lineage>
        <taxon>Bacteria</taxon>
        <taxon>Pseudomonadati</taxon>
        <taxon>Pseudomonadota</taxon>
        <taxon>Alphaproteobacteria</taxon>
        <taxon>Sphingomonadales</taxon>
        <taxon>Erythrobacteraceae</taxon>
        <taxon>Erythrobacter/Porphyrobacter group</taxon>
        <taxon>Erythrobacter</taxon>
    </lineage>
</organism>
<dbReference type="Pfam" id="PF06629">
    <property type="entry name" value="MipA"/>
    <property type="match status" value="1"/>
</dbReference>